<dbReference type="Pfam" id="PF10994">
    <property type="entry name" value="DUF2817"/>
    <property type="match status" value="1"/>
</dbReference>
<dbReference type="Gene3D" id="3.40.630.10">
    <property type="entry name" value="Zn peptidases"/>
    <property type="match status" value="1"/>
</dbReference>
<comment type="similarity">
    <text evidence="1">Belongs to the peptidase M14 family.</text>
</comment>
<reference evidence="3 4" key="1">
    <citation type="submission" date="2019-01" db="EMBL/GenBank/DDBJ databases">
        <authorList>
            <person name="Chen W.-M."/>
        </authorList>
    </citation>
    <scope>NUCLEOTIDE SEQUENCE [LARGE SCALE GENOMIC DNA]</scope>
    <source>
        <strain evidence="3 4">KYPC3</strain>
    </source>
</reference>
<feature type="domain" description="Peptidase M14" evidence="2">
    <location>
        <begin position="32"/>
        <end position="323"/>
    </location>
</feature>
<dbReference type="OrthoDB" id="5290048at2"/>
<dbReference type="EMBL" id="SACS01000018">
    <property type="protein sequence ID" value="RVU34386.1"/>
    <property type="molecule type" value="Genomic_DNA"/>
</dbReference>
<dbReference type="SUPFAM" id="SSF53187">
    <property type="entry name" value="Zn-dependent exopeptidases"/>
    <property type="match status" value="1"/>
</dbReference>
<comment type="caution">
    <text evidence="1">Lacks conserved residue(s) required for the propagation of feature annotation.</text>
</comment>
<dbReference type="RefSeq" id="WP_127700183.1">
    <property type="nucleotide sequence ID" value="NZ_SACS01000018.1"/>
</dbReference>
<dbReference type="GO" id="GO:0004181">
    <property type="term" value="F:metallocarboxypeptidase activity"/>
    <property type="evidence" value="ECO:0007669"/>
    <property type="project" value="InterPro"/>
</dbReference>
<sequence>MTATTPPLYAIGTPGQPWADTEISLWRSQQQIKRSYRELVLQPLFALLQQPEISAQAELIQYGTLDYQQFGLGQYPLYAVRSKDWQAEKPLALVTGGVHGYETSGVLGALDFIGGHFTQYADKDLNLLVLPCISPWGFETINRWNPHAVDPNRSFNAAGRESGLAQEAAAVMQLLQPSVAKVLVHVDLHETTDSDNSEFRPAKAARDGTVNTNWNIPDGFYLVDDLDNPQPAFQRAIIEAVGKVTQIAPADDDGCLIGEVLQQFGVIHYPKKSLGLCGGLTAAKFVTTTEVYPDSPNATPAQCNLAQVTTVVTALEFALATMV</sequence>
<dbReference type="InterPro" id="IPR021259">
    <property type="entry name" value="DUF2817"/>
</dbReference>
<evidence type="ECO:0000256" key="1">
    <source>
        <dbReference type="PROSITE-ProRule" id="PRU01379"/>
    </source>
</evidence>
<proteinExistence type="inferred from homology"/>
<evidence type="ECO:0000313" key="4">
    <source>
        <dbReference type="Proteomes" id="UP000283077"/>
    </source>
</evidence>
<dbReference type="GO" id="GO:0008270">
    <property type="term" value="F:zinc ion binding"/>
    <property type="evidence" value="ECO:0007669"/>
    <property type="project" value="InterPro"/>
</dbReference>
<accession>A0A437QIX5</accession>
<protein>
    <submittedName>
        <fullName evidence="3">DUF2817 domain-containing protein</fullName>
    </submittedName>
</protein>
<dbReference type="InterPro" id="IPR000834">
    <property type="entry name" value="Peptidase_M14"/>
</dbReference>
<evidence type="ECO:0000259" key="2">
    <source>
        <dbReference type="PROSITE" id="PS52035"/>
    </source>
</evidence>
<keyword evidence="4" id="KW-1185">Reference proteome</keyword>
<evidence type="ECO:0000313" key="3">
    <source>
        <dbReference type="EMBL" id="RVU34386.1"/>
    </source>
</evidence>
<dbReference type="GO" id="GO:0016788">
    <property type="term" value="F:hydrolase activity, acting on ester bonds"/>
    <property type="evidence" value="ECO:0007669"/>
    <property type="project" value="InterPro"/>
</dbReference>
<dbReference type="AlphaFoldDB" id="A0A437QIX5"/>
<comment type="caution">
    <text evidence="3">The sequence shown here is derived from an EMBL/GenBank/DDBJ whole genome shotgun (WGS) entry which is preliminary data.</text>
</comment>
<gene>
    <name evidence="3" type="ORF">EOE67_15155</name>
</gene>
<dbReference type="GO" id="GO:0006508">
    <property type="term" value="P:proteolysis"/>
    <property type="evidence" value="ECO:0007669"/>
    <property type="project" value="InterPro"/>
</dbReference>
<name>A0A437QIX5_9GAMM</name>
<dbReference type="Proteomes" id="UP000283077">
    <property type="component" value="Unassembled WGS sequence"/>
</dbReference>
<dbReference type="PROSITE" id="PS52035">
    <property type="entry name" value="PEPTIDASE_M14"/>
    <property type="match status" value="1"/>
</dbReference>
<organism evidence="3 4">
    <name type="scientific">Rheinheimera riviphila</name>
    <dbReference type="NCBI Taxonomy" id="1834037"/>
    <lineage>
        <taxon>Bacteria</taxon>
        <taxon>Pseudomonadati</taxon>
        <taxon>Pseudomonadota</taxon>
        <taxon>Gammaproteobacteria</taxon>
        <taxon>Chromatiales</taxon>
        <taxon>Chromatiaceae</taxon>
        <taxon>Rheinheimera</taxon>
    </lineage>
</organism>